<evidence type="ECO:0000313" key="1">
    <source>
        <dbReference type="EMBL" id="TGZ52924.1"/>
    </source>
</evidence>
<protein>
    <submittedName>
        <fullName evidence="1">Uncharacterized protein</fullName>
    </submittedName>
</protein>
<gene>
    <name evidence="1" type="ORF">DBV15_09981</name>
</gene>
<dbReference type="EMBL" id="QBLH01001145">
    <property type="protein sequence ID" value="TGZ52924.1"/>
    <property type="molecule type" value="Genomic_DNA"/>
</dbReference>
<sequence length="260" mass="29661">MPTRLHNCGTRTQIPLDLLFLDDRQAAVVHQRAGPSGEREDPIIQLAPLLHEEGQGDRQIAALLPHEETLVLVTLDRRVPEIQYAERLADLLLRIDHGEVLHAGAIDLHLHTLPMTVRPDQGHVAAHVLGVPAGVHVRVLQTRLVVPQEVGDKTNTYRYTTFRSGIQLAQWGDDKIIDPLSRLEPVYQAIKLQFFRRSGGYSGHTNCNTRSTFPLDNRRTRSKFEISNFGTPFDRPCRTCYRENSLYETKLRNRIRYPAR</sequence>
<comment type="caution">
    <text evidence="1">The sequence shown here is derived from an EMBL/GenBank/DDBJ whole genome shotgun (WGS) entry which is preliminary data.</text>
</comment>
<name>A0A4V3SBH2_9HYME</name>
<dbReference type="AlphaFoldDB" id="A0A4V3SBH2"/>
<evidence type="ECO:0000313" key="2">
    <source>
        <dbReference type="Proteomes" id="UP000310200"/>
    </source>
</evidence>
<organism evidence="1 2">
    <name type="scientific">Temnothorax longispinosus</name>
    <dbReference type="NCBI Taxonomy" id="300112"/>
    <lineage>
        <taxon>Eukaryota</taxon>
        <taxon>Metazoa</taxon>
        <taxon>Ecdysozoa</taxon>
        <taxon>Arthropoda</taxon>
        <taxon>Hexapoda</taxon>
        <taxon>Insecta</taxon>
        <taxon>Pterygota</taxon>
        <taxon>Neoptera</taxon>
        <taxon>Endopterygota</taxon>
        <taxon>Hymenoptera</taxon>
        <taxon>Apocrita</taxon>
        <taxon>Aculeata</taxon>
        <taxon>Formicoidea</taxon>
        <taxon>Formicidae</taxon>
        <taxon>Myrmicinae</taxon>
        <taxon>Temnothorax</taxon>
    </lineage>
</organism>
<reference evidence="1 2" key="1">
    <citation type="journal article" date="2019" name="Philos. Trans. R. Soc. Lond., B, Biol. Sci.">
        <title>Ant behaviour and brain gene expression of defending hosts depend on the ecological success of the intruding social parasite.</title>
        <authorList>
            <person name="Kaur R."/>
            <person name="Stoldt M."/>
            <person name="Jongepier E."/>
            <person name="Feldmeyer B."/>
            <person name="Menzel F."/>
            <person name="Bornberg-Bauer E."/>
            <person name="Foitzik S."/>
        </authorList>
    </citation>
    <scope>NUCLEOTIDE SEQUENCE [LARGE SCALE GENOMIC DNA]</scope>
    <source>
        <tissue evidence="1">Whole body</tissue>
    </source>
</reference>
<keyword evidence="2" id="KW-1185">Reference proteome</keyword>
<proteinExistence type="predicted"/>
<dbReference type="Proteomes" id="UP000310200">
    <property type="component" value="Unassembled WGS sequence"/>
</dbReference>
<accession>A0A4V3SBH2</accession>